<accession>A0A6C0K7B1</accession>
<protein>
    <submittedName>
        <fullName evidence="2">Uncharacterized protein</fullName>
    </submittedName>
</protein>
<keyword evidence="1" id="KW-1133">Transmembrane helix</keyword>
<feature type="transmembrane region" description="Helical" evidence="1">
    <location>
        <begin position="21"/>
        <end position="45"/>
    </location>
</feature>
<feature type="transmembrane region" description="Helical" evidence="1">
    <location>
        <begin position="57"/>
        <end position="74"/>
    </location>
</feature>
<organism evidence="2">
    <name type="scientific">viral metagenome</name>
    <dbReference type="NCBI Taxonomy" id="1070528"/>
    <lineage>
        <taxon>unclassified sequences</taxon>
        <taxon>metagenomes</taxon>
        <taxon>organismal metagenomes</taxon>
    </lineage>
</organism>
<dbReference type="AlphaFoldDB" id="A0A6C0K7B1"/>
<proteinExistence type="predicted"/>
<evidence type="ECO:0000256" key="1">
    <source>
        <dbReference type="SAM" id="Phobius"/>
    </source>
</evidence>
<name>A0A6C0K7B1_9ZZZZ</name>
<keyword evidence="1" id="KW-0812">Transmembrane</keyword>
<dbReference type="EMBL" id="MN740794">
    <property type="protein sequence ID" value="QHU12004.1"/>
    <property type="molecule type" value="Genomic_DNA"/>
</dbReference>
<sequence>MGAISALYFIPEIMDHSRNNILVFISSFFIQAVHDGVCLLFLILFMNTLYHKNFQTLLHLNLLHCVIMICFCYYKRCVLTLLYNYILNIDMCNRYIPIWQRVYNRTLSKYCMNDYTTTYLWLNNHILQSSMVLFSNLYLLFGKRHLH</sequence>
<evidence type="ECO:0000313" key="2">
    <source>
        <dbReference type="EMBL" id="QHU12004.1"/>
    </source>
</evidence>
<keyword evidence="1" id="KW-0472">Membrane</keyword>
<feature type="transmembrane region" description="Helical" evidence="1">
    <location>
        <begin position="119"/>
        <end position="141"/>
    </location>
</feature>
<reference evidence="2" key="1">
    <citation type="journal article" date="2020" name="Nature">
        <title>Giant virus diversity and host interactions through global metagenomics.</title>
        <authorList>
            <person name="Schulz F."/>
            <person name="Roux S."/>
            <person name="Paez-Espino D."/>
            <person name="Jungbluth S."/>
            <person name="Walsh D.A."/>
            <person name="Denef V.J."/>
            <person name="McMahon K.D."/>
            <person name="Konstantinidis K.T."/>
            <person name="Eloe-Fadrosh E.A."/>
            <person name="Kyrpides N.C."/>
            <person name="Woyke T."/>
        </authorList>
    </citation>
    <scope>NUCLEOTIDE SEQUENCE</scope>
    <source>
        <strain evidence="2">GVMAG-S-1101169-75</strain>
    </source>
</reference>